<dbReference type="Gramene" id="rna28465">
    <property type="protein sequence ID" value="RHN53547.1"/>
    <property type="gene ID" value="gene28465"/>
</dbReference>
<reference evidence="2" key="1">
    <citation type="journal article" date="2018" name="Nat. Plants">
        <title>Whole-genome landscape of Medicago truncatula symbiotic genes.</title>
        <authorList>
            <person name="Pecrix Y."/>
            <person name="Staton S.E."/>
            <person name="Sallet E."/>
            <person name="Lelandais-Briere C."/>
            <person name="Moreau S."/>
            <person name="Carrere S."/>
            <person name="Blein T."/>
            <person name="Jardinaud M.F."/>
            <person name="Latrasse D."/>
            <person name="Zouine M."/>
            <person name="Zahm M."/>
            <person name="Kreplak J."/>
            <person name="Mayjonade B."/>
            <person name="Satge C."/>
            <person name="Perez M."/>
            <person name="Cauet S."/>
            <person name="Marande W."/>
            <person name="Chantry-Darmon C."/>
            <person name="Lopez-Roques C."/>
            <person name="Bouchez O."/>
            <person name="Berard A."/>
            <person name="Debelle F."/>
            <person name="Munos S."/>
            <person name="Bendahmane A."/>
            <person name="Berges H."/>
            <person name="Niebel A."/>
            <person name="Buitink J."/>
            <person name="Frugier F."/>
            <person name="Benhamed M."/>
            <person name="Crespi M."/>
            <person name="Gouzy J."/>
            <person name="Gamas P."/>
        </authorList>
    </citation>
    <scope>NUCLEOTIDE SEQUENCE [LARGE SCALE GENOMIC DNA]</scope>
    <source>
        <strain evidence="2">cv. Jemalong A17</strain>
    </source>
</reference>
<organism evidence="1 2">
    <name type="scientific">Medicago truncatula</name>
    <name type="common">Barrel medic</name>
    <name type="synonym">Medicago tribuloides</name>
    <dbReference type="NCBI Taxonomy" id="3880"/>
    <lineage>
        <taxon>Eukaryota</taxon>
        <taxon>Viridiplantae</taxon>
        <taxon>Streptophyta</taxon>
        <taxon>Embryophyta</taxon>
        <taxon>Tracheophyta</taxon>
        <taxon>Spermatophyta</taxon>
        <taxon>Magnoliopsida</taxon>
        <taxon>eudicotyledons</taxon>
        <taxon>Gunneridae</taxon>
        <taxon>Pentapetalae</taxon>
        <taxon>rosids</taxon>
        <taxon>fabids</taxon>
        <taxon>Fabales</taxon>
        <taxon>Fabaceae</taxon>
        <taxon>Papilionoideae</taxon>
        <taxon>50 kb inversion clade</taxon>
        <taxon>NPAAA clade</taxon>
        <taxon>Hologalegina</taxon>
        <taxon>IRL clade</taxon>
        <taxon>Trifolieae</taxon>
        <taxon>Medicago</taxon>
    </lineage>
</organism>
<comment type="caution">
    <text evidence="1">The sequence shown here is derived from an EMBL/GenBank/DDBJ whole genome shotgun (WGS) entry which is preliminary data.</text>
</comment>
<dbReference type="Proteomes" id="UP000265566">
    <property type="component" value="Chromosome 5"/>
</dbReference>
<gene>
    <name evidence="1" type="ORF">MtrunA17_Chr5g0397011</name>
</gene>
<sequence length="41" mass="4672">MSFKSKPSFTNSEARNSCFSCTGVLVSKLSFWKRFSFIQTS</sequence>
<evidence type="ECO:0000313" key="2">
    <source>
        <dbReference type="Proteomes" id="UP000265566"/>
    </source>
</evidence>
<dbReference type="EMBL" id="PSQE01000005">
    <property type="protein sequence ID" value="RHN53547.1"/>
    <property type="molecule type" value="Genomic_DNA"/>
</dbReference>
<proteinExistence type="predicted"/>
<dbReference type="AlphaFoldDB" id="A0A396HS38"/>
<evidence type="ECO:0000313" key="1">
    <source>
        <dbReference type="EMBL" id="RHN53547.1"/>
    </source>
</evidence>
<name>A0A396HS38_MEDTR</name>
<protein>
    <submittedName>
        <fullName evidence="1">Uncharacterized protein</fullName>
    </submittedName>
</protein>
<accession>A0A396HS38</accession>